<comment type="caution">
    <text evidence="1">The sequence shown here is derived from an EMBL/GenBank/DDBJ whole genome shotgun (WGS) entry which is preliminary data.</text>
</comment>
<keyword evidence="2" id="KW-1185">Reference proteome</keyword>
<accession>A0A1Y2I3E7</accession>
<dbReference type="OrthoDB" id="4368495at2759"/>
<dbReference type="EMBL" id="MCFL01000004">
    <property type="protein sequence ID" value="ORZ39922.1"/>
    <property type="molecule type" value="Genomic_DNA"/>
</dbReference>
<protein>
    <submittedName>
        <fullName evidence="1">Uncharacterized protein</fullName>
    </submittedName>
</protein>
<evidence type="ECO:0000313" key="2">
    <source>
        <dbReference type="Proteomes" id="UP000193411"/>
    </source>
</evidence>
<dbReference type="AlphaFoldDB" id="A0A1Y2I3E7"/>
<reference evidence="1 2" key="1">
    <citation type="submission" date="2016-07" db="EMBL/GenBank/DDBJ databases">
        <title>Pervasive Adenine N6-methylation of Active Genes in Fungi.</title>
        <authorList>
            <consortium name="DOE Joint Genome Institute"/>
            <person name="Mondo S.J."/>
            <person name="Dannebaum R.O."/>
            <person name="Kuo R.C."/>
            <person name="Labutti K."/>
            <person name="Haridas S."/>
            <person name="Kuo A."/>
            <person name="Salamov A."/>
            <person name="Ahrendt S.R."/>
            <person name="Lipzen A."/>
            <person name="Sullivan W."/>
            <person name="Andreopoulos W.B."/>
            <person name="Clum A."/>
            <person name="Lindquist E."/>
            <person name="Daum C."/>
            <person name="Ramamoorthy G.K."/>
            <person name="Gryganskyi A."/>
            <person name="Culley D."/>
            <person name="Magnuson J.K."/>
            <person name="James T.Y."/>
            <person name="O'Malley M.A."/>
            <person name="Stajich J.E."/>
            <person name="Spatafora J.W."/>
            <person name="Visel A."/>
            <person name="Grigoriev I.V."/>
        </authorList>
    </citation>
    <scope>NUCLEOTIDE SEQUENCE [LARGE SCALE GENOMIC DNA]</scope>
    <source>
        <strain evidence="1 2">PL171</strain>
    </source>
</reference>
<evidence type="ECO:0000313" key="1">
    <source>
        <dbReference type="EMBL" id="ORZ39922.1"/>
    </source>
</evidence>
<organism evidence="1 2">
    <name type="scientific">Catenaria anguillulae PL171</name>
    <dbReference type="NCBI Taxonomy" id="765915"/>
    <lineage>
        <taxon>Eukaryota</taxon>
        <taxon>Fungi</taxon>
        <taxon>Fungi incertae sedis</taxon>
        <taxon>Blastocladiomycota</taxon>
        <taxon>Blastocladiomycetes</taxon>
        <taxon>Blastocladiales</taxon>
        <taxon>Catenariaceae</taxon>
        <taxon>Catenaria</taxon>
    </lineage>
</organism>
<dbReference type="Proteomes" id="UP000193411">
    <property type="component" value="Unassembled WGS sequence"/>
</dbReference>
<name>A0A1Y2I3E7_9FUNG</name>
<proteinExistence type="predicted"/>
<gene>
    <name evidence="1" type="ORF">BCR44DRAFT_254973</name>
</gene>
<sequence length="206" mass="23242">MLEQTSNHLPKNLRLRPVAVACKHHGMAMSLVTARVAYPLGLVRDACIRAYERRSGCAVPAHQWRPAPTEHSIHKRQFSPALPSLVMTSGSFLGMRYASRRDSPPPTRRDISDSYLGRLRCSFECHRPTCRPCFTVRCDDIPTFRILAWHFFDRLGEPGGIFLCISQEGPVAQRLRRLTTDQEIPGSNPGGIATLVLNPCFSFWRV</sequence>